<comment type="caution">
    <text evidence="11">The sequence shown here is derived from an EMBL/GenBank/DDBJ whole genome shotgun (WGS) entry which is preliminary data.</text>
</comment>
<dbReference type="SUPFAM" id="SSF50022">
    <property type="entry name" value="ISP domain"/>
    <property type="match status" value="1"/>
</dbReference>
<keyword evidence="7" id="KW-0408">Iron</keyword>
<keyword evidence="13" id="KW-1185">Reference proteome</keyword>
<evidence type="ECO:0000256" key="7">
    <source>
        <dbReference type="ARBA" id="ARBA00023004"/>
    </source>
</evidence>
<dbReference type="PATRIC" id="fig|1560201.3.peg.2505"/>
<dbReference type="InterPro" id="IPR036188">
    <property type="entry name" value="FAD/NAD-bd_sf"/>
</dbReference>
<evidence type="ECO:0000256" key="1">
    <source>
        <dbReference type="ARBA" id="ARBA00001974"/>
    </source>
</evidence>
<evidence type="ECO:0000256" key="6">
    <source>
        <dbReference type="ARBA" id="ARBA00023002"/>
    </source>
</evidence>
<dbReference type="Gene3D" id="3.50.50.60">
    <property type="entry name" value="FAD/NAD(P)-binding domain"/>
    <property type="match status" value="2"/>
</dbReference>
<keyword evidence="6" id="KW-0560">Oxidoreductase</keyword>
<evidence type="ECO:0000256" key="5">
    <source>
        <dbReference type="ARBA" id="ARBA00022827"/>
    </source>
</evidence>
<keyword evidence="4" id="KW-0479">Metal-binding</keyword>
<dbReference type="GO" id="GO:0016651">
    <property type="term" value="F:oxidoreductase activity, acting on NAD(P)H"/>
    <property type="evidence" value="ECO:0007669"/>
    <property type="project" value="TreeGrafter"/>
</dbReference>
<dbReference type="PROSITE" id="PS51296">
    <property type="entry name" value="RIESKE"/>
    <property type="match status" value="1"/>
</dbReference>
<dbReference type="InterPro" id="IPR017941">
    <property type="entry name" value="Rieske_2Fe-2S"/>
</dbReference>
<dbReference type="PANTHER" id="PTHR43557">
    <property type="entry name" value="APOPTOSIS-INDUCING FACTOR 1"/>
    <property type="match status" value="1"/>
</dbReference>
<gene>
    <name evidence="10" type="ORF">NG42_11790</name>
    <name evidence="11" type="ORF">NG43_08160</name>
</gene>
<organism evidence="11 12">
    <name type="scientific">Winslowiella iniecta</name>
    <dbReference type="NCBI Taxonomy" id="1560201"/>
    <lineage>
        <taxon>Bacteria</taxon>
        <taxon>Pseudomonadati</taxon>
        <taxon>Pseudomonadota</taxon>
        <taxon>Gammaproteobacteria</taxon>
        <taxon>Enterobacterales</taxon>
        <taxon>Erwiniaceae</taxon>
        <taxon>Winslowiella</taxon>
    </lineage>
</organism>
<proteinExistence type="predicted"/>
<feature type="domain" description="Rieske" evidence="9">
    <location>
        <begin position="4"/>
        <end position="99"/>
    </location>
</feature>
<evidence type="ECO:0000313" key="12">
    <source>
        <dbReference type="Proteomes" id="UP000036851"/>
    </source>
</evidence>
<evidence type="ECO:0000256" key="2">
    <source>
        <dbReference type="ARBA" id="ARBA00022630"/>
    </source>
</evidence>
<dbReference type="AlphaFoldDB" id="A0A0L7TEY2"/>
<evidence type="ECO:0000256" key="8">
    <source>
        <dbReference type="ARBA" id="ARBA00023014"/>
    </source>
</evidence>
<dbReference type="GO" id="GO:0046872">
    <property type="term" value="F:metal ion binding"/>
    <property type="evidence" value="ECO:0007669"/>
    <property type="project" value="UniProtKB-KW"/>
</dbReference>
<accession>A0A0L7TEY2</accession>
<evidence type="ECO:0000313" key="13">
    <source>
        <dbReference type="Proteomes" id="UP000037088"/>
    </source>
</evidence>
<dbReference type="InterPro" id="IPR016156">
    <property type="entry name" value="FAD/NAD-linked_Rdtase_dimer_sf"/>
</dbReference>
<evidence type="ECO:0000313" key="10">
    <source>
        <dbReference type="EMBL" id="KOC89527.1"/>
    </source>
</evidence>
<dbReference type="InterPro" id="IPR036922">
    <property type="entry name" value="Rieske_2Fe-2S_sf"/>
</dbReference>
<dbReference type="EMBL" id="JRXF01000010">
    <property type="protein sequence ID" value="KOC93919.1"/>
    <property type="molecule type" value="Genomic_DNA"/>
</dbReference>
<dbReference type="Gene3D" id="3.30.390.30">
    <property type="match status" value="1"/>
</dbReference>
<evidence type="ECO:0000259" key="9">
    <source>
        <dbReference type="PROSITE" id="PS51296"/>
    </source>
</evidence>
<evidence type="ECO:0000313" key="11">
    <source>
        <dbReference type="EMBL" id="KOC93919.1"/>
    </source>
</evidence>
<dbReference type="OrthoDB" id="9800167at2"/>
<dbReference type="InterPro" id="IPR050446">
    <property type="entry name" value="FAD-oxidoreductase/Apoptosis"/>
</dbReference>
<dbReference type="Proteomes" id="UP000036851">
    <property type="component" value="Unassembled WGS sequence"/>
</dbReference>
<comment type="cofactor">
    <cofactor evidence="1">
        <name>FAD</name>
        <dbReference type="ChEBI" id="CHEBI:57692"/>
    </cofactor>
</comment>
<protein>
    <submittedName>
        <fullName evidence="11">Pyridine nucleotide-disulfide oxidoreductase</fullName>
    </submittedName>
</protein>
<dbReference type="GO" id="GO:0051537">
    <property type="term" value="F:2 iron, 2 sulfur cluster binding"/>
    <property type="evidence" value="ECO:0007669"/>
    <property type="project" value="UniProtKB-KW"/>
</dbReference>
<dbReference type="Proteomes" id="UP000037088">
    <property type="component" value="Unassembled WGS sequence"/>
</dbReference>
<dbReference type="RefSeq" id="WP_052899560.1">
    <property type="nucleotide sequence ID" value="NZ_JRXE01000015.1"/>
</dbReference>
<dbReference type="Gene3D" id="2.102.10.10">
    <property type="entry name" value="Rieske [2Fe-2S] iron-sulphur domain"/>
    <property type="match status" value="1"/>
</dbReference>
<dbReference type="PANTHER" id="PTHR43557:SF2">
    <property type="entry name" value="RIESKE DOMAIN-CONTAINING PROTEIN-RELATED"/>
    <property type="match status" value="1"/>
</dbReference>
<name>A0A0L7TEY2_9GAMM</name>
<dbReference type="PRINTS" id="PR00368">
    <property type="entry name" value="FADPNR"/>
</dbReference>
<dbReference type="SUPFAM" id="SSF51905">
    <property type="entry name" value="FAD/NAD(P)-binding domain"/>
    <property type="match status" value="1"/>
</dbReference>
<dbReference type="SUPFAM" id="SSF55424">
    <property type="entry name" value="FAD/NAD-linked reductases, dimerisation (C-terminal) domain"/>
    <property type="match status" value="1"/>
</dbReference>
<dbReference type="STRING" id="1560201.NG42_11790"/>
<reference evidence="12 13" key="1">
    <citation type="journal article" date="2015" name="Int. J. Syst. Evol. Microbiol.">
        <title>Erwinia iniecta sp. nov., isolated from Russian wheat aphids (Diuraphis noxia).</title>
        <authorList>
            <person name="Campillo T."/>
            <person name="Luna E."/>
            <person name="Portier P."/>
            <person name="Fischer-Le Saux M."/>
            <person name="Lapitan N."/>
            <person name="Tisserat N.A."/>
            <person name="Leach J.E."/>
        </authorList>
    </citation>
    <scope>NUCLEOTIDE SEQUENCE [LARGE SCALE GENOMIC DNA]</scope>
    <source>
        <strain evidence="10 13">B120</strain>
        <strain evidence="11 12">B149</strain>
    </source>
</reference>
<keyword evidence="3" id="KW-0001">2Fe-2S</keyword>
<dbReference type="InterPro" id="IPR023753">
    <property type="entry name" value="FAD/NAD-binding_dom"/>
</dbReference>
<keyword evidence="8" id="KW-0411">Iron-sulfur</keyword>
<keyword evidence="2" id="KW-0285">Flavoprotein</keyword>
<evidence type="ECO:0000256" key="3">
    <source>
        <dbReference type="ARBA" id="ARBA00022714"/>
    </source>
</evidence>
<dbReference type="PRINTS" id="PR00411">
    <property type="entry name" value="PNDRDTASEI"/>
</dbReference>
<keyword evidence="5" id="KW-0274">FAD</keyword>
<dbReference type="GO" id="GO:0005737">
    <property type="term" value="C:cytoplasm"/>
    <property type="evidence" value="ECO:0007669"/>
    <property type="project" value="TreeGrafter"/>
</dbReference>
<dbReference type="Pfam" id="PF07992">
    <property type="entry name" value="Pyr_redox_2"/>
    <property type="match status" value="1"/>
</dbReference>
<dbReference type="EMBL" id="JRXE01000015">
    <property type="protein sequence ID" value="KOC89527.1"/>
    <property type="molecule type" value="Genomic_DNA"/>
</dbReference>
<evidence type="ECO:0000256" key="4">
    <source>
        <dbReference type="ARBA" id="ARBA00022723"/>
    </source>
</evidence>
<dbReference type="Pfam" id="PF00355">
    <property type="entry name" value="Rieske"/>
    <property type="match status" value="1"/>
</dbReference>
<sequence>MSYQNVLVLQDLPEMKPVKAPVGETDVVLIRRGESVRAYQATCPHAGAPLEQGAICDGKLICPWHKAVFNLDDGTLSEPLALSHLQQYPLRIENGMVQVNPAPLPERQPLPEGNDSAIFVILGSGAAGSAAAWTLRDEGFSGKLILVEREREAPYDRTALSKFVPAGKMKISEVPAPVDDEFLQQVERYYGDVERLDSRAQCLHFADGATLHFDKLLIATGGIPQRPDIPGKALSGVHLLRSIDQADSLLKEVDDKQKLVIIGNSFIGMELASALRARDIEVQVIARDALPFNKQFGSQIASHFLQLHQKQGVRFIEGEVASLQGERQVSGVELKSGEVVPADVVLLATGVAPATGVIHDIELLDDGSLPTNQQLQLSNTIWAVGDIASYPAGKGRQRIEHYRVAQQQGRVAAQNMLGAAQTFDRVPFFWTAHFGTRYEYLGHASEWDQIELIGSLEDQEFIGFYGQQGKLAAVVSCGMYTLTAELVMRMQQPMTLQQAISLAKQRQ</sequence>